<keyword evidence="1" id="KW-1133">Transmembrane helix</keyword>
<dbReference type="GO" id="GO:0006508">
    <property type="term" value="P:proteolysis"/>
    <property type="evidence" value="ECO:0007669"/>
    <property type="project" value="UniProtKB-KW"/>
</dbReference>
<feature type="transmembrane region" description="Helical" evidence="1">
    <location>
        <begin position="26"/>
        <end position="49"/>
    </location>
</feature>
<organism evidence="3 4">
    <name type="scientific">Corynebacterium jeddahense</name>
    <dbReference type="NCBI Taxonomy" id="1414719"/>
    <lineage>
        <taxon>Bacteria</taxon>
        <taxon>Bacillati</taxon>
        <taxon>Actinomycetota</taxon>
        <taxon>Actinomycetes</taxon>
        <taxon>Mycobacteriales</taxon>
        <taxon>Corynebacteriaceae</taxon>
        <taxon>Corynebacterium</taxon>
    </lineage>
</organism>
<feature type="transmembrane region" description="Helical" evidence="1">
    <location>
        <begin position="69"/>
        <end position="89"/>
    </location>
</feature>
<keyword evidence="1" id="KW-0812">Transmembrane</keyword>
<keyword evidence="3" id="KW-0378">Hydrolase</keyword>
<feature type="transmembrane region" description="Helical" evidence="1">
    <location>
        <begin position="110"/>
        <end position="133"/>
    </location>
</feature>
<feature type="transmembrane region" description="Helical" evidence="1">
    <location>
        <begin position="225"/>
        <end position="246"/>
    </location>
</feature>
<sequence length="292" mass="31331">MTASATDYHRAGLAYRTTRPAWWRPLVELAMLGVLIVVFTVAVTLPVGFAAGHYGVDDIIFDEGSSDPLAALMQVFFIAIWLPAPFLAARIAGRDPGALWSAAGRLRWGVFGRALAVVLAVYGGQVLVDAILFDDAPTHLTTRQVQLIAAFVIVVPLQAAAEEFVFRGALPQILGQWIRPGWICYGLPAVAFVASHAYNWVGLVDISIFAFCTALLAWRTRGVEATVALHAVSNTVVFTYGALGMSDPSETEITPEQTIMSSLLTIGVTVLLLWVLREQSSANSVVSASTTA</sequence>
<feature type="transmembrane region" description="Helical" evidence="1">
    <location>
        <begin position="258"/>
        <end position="276"/>
    </location>
</feature>
<keyword evidence="4" id="KW-1185">Reference proteome</keyword>
<reference evidence="3 4" key="1">
    <citation type="submission" date="2020-10" db="EMBL/GenBank/DDBJ databases">
        <title>Complete genome sequence of Corynebacterium jeddahense DSM 45997, type strain of Corynebacterium jeddahense.</title>
        <authorList>
            <person name="Busche T."/>
            <person name="Kalinowski J."/>
            <person name="Ruckert C."/>
        </authorList>
    </citation>
    <scope>NUCLEOTIDE SEQUENCE [LARGE SCALE GENOMIC DNA]</scope>
    <source>
        <strain evidence="3 4">DSM 45997</strain>
    </source>
</reference>
<name>A0ABY7UPC9_9CORY</name>
<feature type="domain" description="CAAX prenyl protease 2/Lysostaphin resistance protein A-like" evidence="2">
    <location>
        <begin position="146"/>
        <end position="236"/>
    </location>
</feature>
<evidence type="ECO:0000256" key="1">
    <source>
        <dbReference type="SAM" id="Phobius"/>
    </source>
</evidence>
<dbReference type="RefSeq" id="WP_042405081.1">
    <property type="nucleotide sequence ID" value="NZ_CBYN010000007.1"/>
</dbReference>
<dbReference type="Pfam" id="PF02517">
    <property type="entry name" value="Rce1-like"/>
    <property type="match status" value="1"/>
</dbReference>
<keyword evidence="3" id="KW-0645">Protease</keyword>
<proteinExistence type="predicted"/>
<keyword evidence="1" id="KW-0472">Membrane</keyword>
<dbReference type="EMBL" id="CP063194">
    <property type="protein sequence ID" value="WCZ39438.1"/>
    <property type="molecule type" value="Genomic_DNA"/>
</dbReference>
<dbReference type="GO" id="GO:0008233">
    <property type="term" value="F:peptidase activity"/>
    <property type="evidence" value="ECO:0007669"/>
    <property type="project" value="UniProtKB-KW"/>
</dbReference>
<dbReference type="Proteomes" id="UP001218071">
    <property type="component" value="Chromosome"/>
</dbReference>
<evidence type="ECO:0000313" key="3">
    <source>
        <dbReference type="EMBL" id="WCZ39438.1"/>
    </source>
</evidence>
<gene>
    <name evidence="3" type="ORF">CJEDD_09255</name>
</gene>
<feature type="transmembrane region" description="Helical" evidence="1">
    <location>
        <begin position="200"/>
        <end position="218"/>
    </location>
</feature>
<dbReference type="InterPro" id="IPR003675">
    <property type="entry name" value="Rce1/LyrA-like_dom"/>
</dbReference>
<accession>A0ABY7UPC9</accession>
<evidence type="ECO:0000259" key="2">
    <source>
        <dbReference type="Pfam" id="PF02517"/>
    </source>
</evidence>
<protein>
    <submittedName>
        <fullName evidence="3">CAAX amino terminal protease self- immunity</fullName>
    </submittedName>
</protein>
<evidence type="ECO:0000313" key="4">
    <source>
        <dbReference type="Proteomes" id="UP001218071"/>
    </source>
</evidence>